<dbReference type="Proteomes" id="UP000324222">
    <property type="component" value="Unassembled WGS sequence"/>
</dbReference>
<dbReference type="EMBL" id="VSRR010093525">
    <property type="protein sequence ID" value="MPC93081.1"/>
    <property type="molecule type" value="Genomic_DNA"/>
</dbReference>
<protein>
    <submittedName>
        <fullName evidence="2">Uncharacterized protein</fullName>
    </submittedName>
</protein>
<evidence type="ECO:0000256" key="1">
    <source>
        <dbReference type="SAM" id="MobiDB-lite"/>
    </source>
</evidence>
<evidence type="ECO:0000313" key="3">
    <source>
        <dbReference type="Proteomes" id="UP000324222"/>
    </source>
</evidence>
<organism evidence="2 3">
    <name type="scientific">Portunus trituberculatus</name>
    <name type="common">Swimming crab</name>
    <name type="synonym">Neptunus trituberculatus</name>
    <dbReference type="NCBI Taxonomy" id="210409"/>
    <lineage>
        <taxon>Eukaryota</taxon>
        <taxon>Metazoa</taxon>
        <taxon>Ecdysozoa</taxon>
        <taxon>Arthropoda</taxon>
        <taxon>Crustacea</taxon>
        <taxon>Multicrustacea</taxon>
        <taxon>Malacostraca</taxon>
        <taxon>Eumalacostraca</taxon>
        <taxon>Eucarida</taxon>
        <taxon>Decapoda</taxon>
        <taxon>Pleocyemata</taxon>
        <taxon>Brachyura</taxon>
        <taxon>Eubrachyura</taxon>
        <taxon>Portunoidea</taxon>
        <taxon>Portunidae</taxon>
        <taxon>Portuninae</taxon>
        <taxon>Portunus</taxon>
    </lineage>
</organism>
<feature type="compositionally biased region" description="Polar residues" evidence="1">
    <location>
        <begin position="29"/>
        <end position="44"/>
    </location>
</feature>
<feature type="region of interest" description="Disordered" evidence="1">
    <location>
        <begin position="1"/>
        <end position="62"/>
    </location>
</feature>
<name>A0A5B7J5H3_PORTR</name>
<dbReference type="AlphaFoldDB" id="A0A5B7J5H3"/>
<evidence type="ECO:0000313" key="2">
    <source>
        <dbReference type="EMBL" id="MPC93081.1"/>
    </source>
</evidence>
<reference evidence="2 3" key="1">
    <citation type="submission" date="2019-05" db="EMBL/GenBank/DDBJ databases">
        <title>Another draft genome of Portunus trituberculatus and its Hox gene families provides insights of decapod evolution.</title>
        <authorList>
            <person name="Jeong J.-H."/>
            <person name="Song I."/>
            <person name="Kim S."/>
            <person name="Choi T."/>
            <person name="Kim D."/>
            <person name="Ryu S."/>
            <person name="Kim W."/>
        </authorList>
    </citation>
    <scope>NUCLEOTIDE SEQUENCE [LARGE SCALE GENOMIC DNA]</scope>
    <source>
        <tissue evidence="2">Muscle</tissue>
    </source>
</reference>
<sequence length="62" mass="6438">MAAAPTIINNDNSTRDRCGGCDAPPAVSLNGQSLSVKQITSRPNHPTAAHPHPFPLHLALGT</sequence>
<gene>
    <name evidence="2" type="ORF">E2C01_088197</name>
</gene>
<comment type="caution">
    <text evidence="2">The sequence shown here is derived from an EMBL/GenBank/DDBJ whole genome shotgun (WGS) entry which is preliminary data.</text>
</comment>
<keyword evidence="3" id="KW-1185">Reference proteome</keyword>
<accession>A0A5B7J5H3</accession>
<proteinExistence type="predicted"/>